<keyword evidence="4" id="KW-0804">Transcription</keyword>
<dbReference type="PANTHER" id="PTHR30419:SF8">
    <property type="entry name" value="NITROGEN ASSIMILATION TRANSCRIPTIONAL ACTIVATOR-RELATED"/>
    <property type="match status" value="1"/>
</dbReference>
<evidence type="ECO:0000256" key="3">
    <source>
        <dbReference type="ARBA" id="ARBA00023125"/>
    </source>
</evidence>
<keyword evidence="2" id="KW-0805">Transcription regulation</keyword>
<comment type="similarity">
    <text evidence="1">Belongs to the LysR transcriptional regulatory family.</text>
</comment>
<dbReference type="CDD" id="cd08440">
    <property type="entry name" value="PBP2_LTTR_like_4"/>
    <property type="match status" value="1"/>
</dbReference>
<dbReference type="AlphaFoldDB" id="A0AAW9QCG8"/>
<protein>
    <submittedName>
        <fullName evidence="6">LysR family transcriptional regulator</fullName>
    </submittedName>
</protein>
<gene>
    <name evidence="6" type="ORF">V4F39_08305</name>
</gene>
<proteinExistence type="inferred from homology"/>
<evidence type="ECO:0000256" key="4">
    <source>
        <dbReference type="ARBA" id="ARBA00023163"/>
    </source>
</evidence>
<dbReference type="PROSITE" id="PS50931">
    <property type="entry name" value="HTH_LYSR"/>
    <property type="match status" value="1"/>
</dbReference>
<evidence type="ECO:0000256" key="1">
    <source>
        <dbReference type="ARBA" id="ARBA00009437"/>
    </source>
</evidence>
<dbReference type="InterPro" id="IPR050950">
    <property type="entry name" value="HTH-type_LysR_regulators"/>
</dbReference>
<dbReference type="Pfam" id="PF03466">
    <property type="entry name" value="LysR_substrate"/>
    <property type="match status" value="1"/>
</dbReference>
<reference evidence="6 7" key="1">
    <citation type="submission" date="2024-02" db="EMBL/GenBank/DDBJ databases">
        <title>Genome sequence of Aquincola sp. MAHUQ-54.</title>
        <authorList>
            <person name="Huq M.A."/>
        </authorList>
    </citation>
    <scope>NUCLEOTIDE SEQUENCE [LARGE SCALE GENOMIC DNA]</scope>
    <source>
        <strain evidence="6 7">MAHUQ-54</strain>
    </source>
</reference>
<name>A0AAW9QCG8_9BURK</name>
<evidence type="ECO:0000313" key="7">
    <source>
        <dbReference type="Proteomes" id="UP001336250"/>
    </source>
</evidence>
<dbReference type="SUPFAM" id="SSF46785">
    <property type="entry name" value="Winged helix' DNA-binding domain"/>
    <property type="match status" value="1"/>
</dbReference>
<evidence type="ECO:0000313" key="6">
    <source>
        <dbReference type="EMBL" id="MEF7613908.1"/>
    </source>
</evidence>
<dbReference type="SUPFAM" id="SSF53850">
    <property type="entry name" value="Periplasmic binding protein-like II"/>
    <property type="match status" value="1"/>
</dbReference>
<dbReference type="Gene3D" id="3.40.190.10">
    <property type="entry name" value="Periplasmic binding protein-like II"/>
    <property type="match status" value="2"/>
</dbReference>
<keyword evidence="3" id="KW-0238">DNA-binding</keyword>
<dbReference type="InterPro" id="IPR000847">
    <property type="entry name" value="LysR_HTH_N"/>
</dbReference>
<keyword evidence="7" id="KW-1185">Reference proteome</keyword>
<feature type="domain" description="HTH lysR-type" evidence="5">
    <location>
        <begin position="5"/>
        <end position="62"/>
    </location>
</feature>
<evidence type="ECO:0000256" key="2">
    <source>
        <dbReference type="ARBA" id="ARBA00023015"/>
    </source>
</evidence>
<dbReference type="GO" id="GO:0003700">
    <property type="term" value="F:DNA-binding transcription factor activity"/>
    <property type="evidence" value="ECO:0007669"/>
    <property type="project" value="InterPro"/>
</dbReference>
<dbReference type="EMBL" id="JAZIBG010000020">
    <property type="protein sequence ID" value="MEF7613908.1"/>
    <property type="molecule type" value="Genomic_DNA"/>
</dbReference>
<dbReference type="Pfam" id="PF00126">
    <property type="entry name" value="HTH_1"/>
    <property type="match status" value="1"/>
</dbReference>
<dbReference type="PANTHER" id="PTHR30419">
    <property type="entry name" value="HTH-TYPE TRANSCRIPTIONAL REGULATOR YBHD"/>
    <property type="match status" value="1"/>
</dbReference>
<organism evidence="6 7">
    <name type="scientific">Aquincola agrisoli</name>
    <dbReference type="NCBI Taxonomy" id="3119538"/>
    <lineage>
        <taxon>Bacteria</taxon>
        <taxon>Pseudomonadati</taxon>
        <taxon>Pseudomonadota</taxon>
        <taxon>Betaproteobacteria</taxon>
        <taxon>Burkholderiales</taxon>
        <taxon>Sphaerotilaceae</taxon>
        <taxon>Aquincola</taxon>
    </lineage>
</organism>
<dbReference type="Gene3D" id="1.10.10.10">
    <property type="entry name" value="Winged helix-like DNA-binding domain superfamily/Winged helix DNA-binding domain"/>
    <property type="match status" value="1"/>
</dbReference>
<dbReference type="GO" id="GO:0005829">
    <property type="term" value="C:cytosol"/>
    <property type="evidence" value="ECO:0007669"/>
    <property type="project" value="TreeGrafter"/>
</dbReference>
<dbReference type="InterPro" id="IPR005119">
    <property type="entry name" value="LysR_subst-bd"/>
</dbReference>
<dbReference type="RefSeq" id="WP_332288847.1">
    <property type="nucleotide sequence ID" value="NZ_JAZIBG010000020.1"/>
</dbReference>
<sequence>MAINFDLNDLLAFRAVAELGNFRRAAEAVHISQPAFSRRIEKLEEALGVRLLERTTRRVSLTAVGRDFARKVQQLLDDLDGTLLGIRGVAATRMGEVTIACVPSTVYYYLSQVIRRYRETYPKIRVKVMDASANDVLGAVSRSEADFGLNFIGGQEPDIEFTTLLEERFVAACRRDHPLARKRRVTWQELAAHDYIGISQSSGNRLLIDQALAGVAGRPQSLYEAQHVTTLLGLVEAGLGVSVVPSLAMPGKDHPLLVSVPLEEPVVTRRVGLIRRRGRPLSPAAQQLFDFFAELESAQASAKTSAKALRRGPARAAGVR</sequence>
<dbReference type="Proteomes" id="UP001336250">
    <property type="component" value="Unassembled WGS sequence"/>
</dbReference>
<dbReference type="FunFam" id="1.10.10.10:FF:000001">
    <property type="entry name" value="LysR family transcriptional regulator"/>
    <property type="match status" value="1"/>
</dbReference>
<comment type="caution">
    <text evidence="6">The sequence shown here is derived from an EMBL/GenBank/DDBJ whole genome shotgun (WGS) entry which is preliminary data.</text>
</comment>
<dbReference type="InterPro" id="IPR036388">
    <property type="entry name" value="WH-like_DNA-bd_sf"/>
</dbReference>
<dbReference type="PRINTS" id="PR00039">
    <property type="entry name" value="HTHLYSR"/>
</dbReference>
<evidence type="ECO:0000259" key="5">
    <source>
        <dbReference type="PROSITE" id="PS50931"/>
    </source>
</evidence>
<accession>A0AAW9QCG8</accession>
<dbReference type="GO" id="GO:0003677">
    <property type="term" value="F:DNA binding"/>
    <property type="evidence" value="ECO:0007669"/>
    <property type="project" value="UniProtKB-KW"/>
</dbReference>
<dbReference type="InterPro" id="IPR036390">
    <property type="entry name" value="WH_DNA-bd_sf"/>
</dbReference>